<protein>
    <submittedName>
        <fullName evidence="1">Uncharacterized protein</fullName>
    </submittedName>
</protein>
<dbReference type="STRING" id="445961.IW15_11040"/>
<evidence type="ECO:0000313" key="2">
    <source>
        <dbReference type="Proteomes" id="UP000028705"/>
    </source>
</evidence>
<dbReference type="EMBL" id="JPRH01000004">
    <property type="protein sequence ID" value="KFF12104.1"/>
    <property type="molecule type" value="Genomic_DNA"/>
</dbReference>
<dbReference type="AlphaFoldDB" id="A0A086A5Z0"/>
<sequence>MLIALFFYFLCYIIFSIKRNVSAMIPRTADYFQFLSTKLNFKPYICTVYSELYGTNKFVSYGENKGKFDE</sequence>
<accession>A0A086A5Z0</accession>
<comment type="caution">
    <text evidence="1">The sequence shown here is derived from an EMBL/GenBank/DDBJ whole genome shotgun (WGS) entry which is preliminary data.</text>
</comment>
<name>A0A086A5Z0_9FLAO</name>
<dbReference type="Proteomes" id="UP000028705">
    <property type="component" value="Unassembled WGS sequence"/>
</dbReference>
<keyword evidence="2" id="KW-1185">Reference proteome</keyword>
<reference evidence="1 2" key="1">
    <citation type="submission" date="2014-07" db="EMBL/GenBank/DDBJ databases">
        <title>Genome of Chryseobacterium soli DSM 19298.</title>
        <authorList>
            <person name="Stropko S.J."/>
            <person name="Pipes S.E."/>
            <person name="Newman J."/>
        </authorList>
    </citation>
    <scope>NUCLEOTIDE SEQUENCE [LARGE SCALE GENOMIC DNA]</scope>
    <source>
        <strain evidence="1 2">DSM 19298</strain>
    </source>
</reference>
<evidence type="ECO:0000313" key="1">
    <source>
        <dbReference type="EMBL" id="KFF12104.1"/>
    </source>
</evidence>
<organism evidence="1 2">
    <name type="scientific">Chryseobacterium soli</name>
    <dbReference type="NCBI Taxonomy" id="445961"/>
    <lineage>
        <taxon>Bacteria</taxon>
        <taxon>Pseudomonadati</taxon>
        <taxon>Bacteroidota</taxon>
        <taxon>Flavobacteriia</taxon>
        <taxon>Flavobacteriales</taxon>
        <taxon>Weeksellaceae</taxon>
        <taxon>Chryseobacterium group</taxon>
        <taxon>Chryseobacterium</taxon>
    </lineage>
</organism>
<gene>
    <name evidence="1" type="ORF">IW15_11040</name>
</gene>
<proteinExistence type="predicted"/>